<dbReference type="GO" id="GO:0035251">
    <property type="term" value="F:UDP-glucosyltransferase activity"/>
    <property type="evidence" value="ECO:0007669"/>
    <property type="project" value="InterPro"/>
</dbReference>
<dbReference type="Gene3D" id="3.40.50.2000">
    <property type="entry name" value="Glycogen Phosphorylase B"/>
    <property type="match status" value="2"/>
</dbReference>
<dbReference type="Proteomes" id="UP001234989">
    <property type="component" value="Chromosome 7"/>
</dbReference>
<dbReference type="AlphaFoldDB" id="A0AAF0U3L1"/>
<reference evidence="1" key="1">
    <citation type="submission" date="2023-08" db="EMBL/GenBank/DDBJ databases">
        <title>A de novo genome assembly of Solanum verrucosum Schlechtendal, a Mexican diploid species geographically isolated from the other diploid A-genome species in potato relatives.</title>
        <authorList>
            <person name="Hosaka K."/>
        </authorList>
    </citation>
    <scope>NUCLEOTIDE SEQUENCE</scope>
    <source>
        <tissue evidence="1">Young leaves</tissue>
    </source>
</reference>
<keyword evidence="2" id="KW-1185">Reference proteome</keyword>
<dbReference type="PANTHER" id="PTHR48048">
    <property type="entry name" value="GLYCOSYLTRANSFERASE"/>
    <property type="match status" value="1"/>
</dbReference>
<proteinExistence type="predicted"/>
<name>A0AAF0U3L1_SOLVR</name>
<accession>A0AAF0U3L1</accession>
<dbReference type="EMBL" id="CP133618">
    <property type="protein sequence ID" value="WMV38607.1"/>
    <property type="molecule type" value="Genomic_DNA"/>
</dbReference>
<evidence type="ECO:0000313" key="2">
    <source>
        <dbReference type="Proteomes" id="UP001234989"/>
    </source>
</evidence>
<gene>
    <name evidence="1" type="ORF">MTR67_031992</name>
</gene>
<protein>
    <submittedName>
        <fullName evidence="1">Uncharacterized protein</fullName>
    </submittedName>
</protein>
<dbReference type="InterPro" id="IPR050481">
    <property type="entry name" value="UDP-glycosyltransf_plant"/>
</dbReference>
<dbReference type="SUPFAM" id="SSF53756">
    <property type="entry name" value="UDP-Glycosyltransferase/glycogen phosphorylase"/>
    <property type="match status" value="1"/>
</dbReference>
<evidence type="ECO:0000313" key="1">
    <source>
        <dbReference type="EMBL" id="WMV38607.1"/>
    </source>
</evidence>
<organism evidence="1 2">
    <name type="scientific">Solanum verrucosum</name>
    <dbReference type="NCBI Taxonomy" id="315347"/>
    <lineage>
        <taxon>Eukaryota</taxon>
        <taxon>Viridiplantae</taxon>
        <taxon>Streptophyta</taxon>
        <taxon>Embryophyta</taxon>
        <taxon>Tracheophyta</taxon>
        <taxon>Spermatophyta</taxon>
        <taxon>Magnoliopsida</taxon>
        <taxon>eudicotyledons</taxon>
        <taxon>Gunneridae</taxon>
        <taxon>Pentapetalae</taxon>
        <taxon>asterids</taxon>
        <taxon>lamiids</taxon>
        <taxon>Solanales</taxon>
        <taxon>Solanaceae</taxon>
        <taxon>Solanoideae</taxon>
        <taxon>Solaneae</taxon>
        <taxon>Solanum</taxon>
    </lineage>
</organism>
<dbReference type="PANTHER" id="PTHR48048:SF53">
    <property type="entry name" value="GLYCOSYLTRANSFERASE"/>
    <property type="match status" value="1"/>
</dbReference>
<sequence length="208" mass="22667">MSEIKNAELVIIPSPGMGHLVPALGKFQQGSSDGNCAGSKGQRVPVLVVSKEVATKRLMVSKRVREPGRCIAGGVLAKNKRDWNGDRMGTPSRNFVSSCRGWICVALWLEFNFGEYLVRCANGNMPNGKGFQLVKDLCMAVDIKIKGSNTDVIKAEEIEKAIRHLMDPENGIRLKVKDMKENSILALKEGGSSYNSVGSFIEQVTANN</sequence>